<dbReference type="AlphaFoldDB" id="A0A6V7TQR7"/>
<accession>A0A6V7TQR7</accession>
<proteinExistence type="predicted"/>
<evidence type="ECO:0000313" key="1">
    <source>
        <dbReference type="EMBL" id="CAD2127521.1"/>
    </source>
</evidence>
<comment type="caution">
    <text evidence="1">The sequence shown here is derived from an EMBL/GenBank/DDBJ whole genome shotgun (WGS) entry which is preliminary data.</text>
</comment>
<name>A0A6V7TQR7_MELEN</name>
<protein>
    <submittedName>
        <fullName evidence="1">Uncharacterized protein</fullName>
    </submittedName>
</protein>
<evidence type="ECO:0000313" key="2">
    <source>
        <dbReference type="Proteomes" id="UP000580250"/>
    </source>
</evidence>
<dbReference type="EMBL" id="CAJEWN010000006">
    <property type="protein sequence ID" value="CAD2127521.1"/>
    <property type="molecule type" value="Genomic_DNA"/>
</dbReference>
<sequence>MGWFLNDEFRFVSKLRLTCLRRLYNNENRLRFQIQWVFCHWIKSMRVTTNGNLRSLTDILNCCM</sequence>
<reference evidence="1 2" key="1">
    <citation type="submission" date="2020-08" db="EMBL/GenBank/DDBJ databases">
        <authorList>
            <person name="Koutsovoulos G."/>
            <person name="Danchin GJ E."/>
        </authorList>
    </citation>
    <scope>NUCLEOTIDE SEQUENCE [LARGE SCALE GENOMIC DNA]</scope>
</reference>
<organism evidence="1 2">
    <name type="scientific">Meloidogyne enterolobii</name>
    <name type="common">Root-knot nematode worm</name>
    <name type="synonym">Meloidogyne mayaguensis</name>
    <dbReference type="NCBI Taxonomy" id="390850"/>
    <lineage>
        <taxon>Eukaryota</taxon>
        <taxon>Metazoa</taxon>
        <taxon>Ecdysozoa</taxon>
        <taxon>Nematoda</taxon>
        <taxon>Chromadorea</taxon>
        <taxon>Rhabditida</taxon>
        <taxon>Tylenchina</taxon>
        <taxon>Tylenchomorpha</taxon>
        <taxon>Tylenchoidea</taxon>
        <taxon>Meloidogynidae</taxon>
        <taxon>Meloidogyninae</taxon>
        <taxon>Meloidogyne</taxon>
    </lineage>
</organism>
<gene>
    <name evidence="1" type="ORF">MENT_LOCUS1900</name>
</gene>
<dbReference type="Proteomes" id="UP000580250">
    <property type="component" value="Unassembled WGS sequence"/>
</dbReference>